<dbReference type="Proteomes" id="UP000277094">
    <property type="component" value="Unassembled WGS sequence"/>
</dbReference>
<protein>
    <recommendedName>
        <fullName evidence="5">Choice-of-anchor G family protein</fullName>
    </recommendedName>
</protein>
<accession>A0A3N0DSR5</accession>
<evidence type="ECO:0000313" key="3">
    <source>
        <dbReference type="EMBL" id="RNL78664.1"/>
    </source>
</evidence>
<keyword evidence="2" id="KW-0732">Signal</keyword>
<evidence type="ECO:0008006" key="5">
    <source>
        <dbReference type="Google" id="ProtNLM"/>
    </source>
</evidence>
<keyword evidence="1" id="KW-0812">Transmembrane</keyword>
<feature type="signal peptide" evidence="2">
    <location>
        <begin position="1"/>
        <end position="23"/>
    </location>
</feature>
<keyword evidence="1" id="KW-0472">Membrane</keyword>
<evidence type="ECO:0000256" key="2">
    <source>
        <dbReference type="SAM" id="SignalP"/>
    </source>
</evidence>
<feature type="chain" id="PRO_5018067721" description="Choice-of-anchor G family protein" evidence="2">
    <location>
        <begin position="24"/>
        <end position="422"/>
    </location>
</feature>
<keyword evidence="4" id="KW-1185">Reference proteome</keyword>
<keyword evidence="1" id="KW-1133">Transmembrane helix</keyword>
<comment type="caution">
    <text evidence="3">The sequence shown here is derived from an EMBL/GenBank/DDBJ whole genome shotgun (WGS) entry which is preliminary data.</text>
</comment>
<organism evidence="3 4">
    <name type="scientific">Nocardioides marmorisolisilvae</name>
    <dbReference type="NCBI Taxonomy" id="1542737"/>
    <lineage>
        <taxon>Bacteria</taxon>
        <taxon>Bacillati</taxon>
        <taxon>Actinomycetota</taxon>
        <taxon>Actinomycetes</taxon>
        <taxon>Propionibacteriales</taxon>
        <taxon>Nocardioidaceae</taxon>
        <taxon>Nocardioides</taxon>
    </lineage>
</organism>
<evidence type="ECO:0000313" key="4">
    <source>
        <dbReference type="Proteomes" id="UP000277094"/>
    </source>
</evidence>
<dbReference type="AlphaFoldDB" id="A0A3N0DSR5"/>
<gene>
    <name evidence="3" type="ORF">EFL95_06150</name>
</gene>
<evidence type="ECO:0000256" key="1">
    <source>
        <dbReference type="SAM" id="Phobius"/>
    </source>
</evidence>
<proteinExistence type="predicted"/>
<name>A0A3N0DSR5_9ACTN</name>
<reference evidence="3 4" key="1">
    <citation type="submission" date="2018-11" db="EMBL/GenBank/DDBJ databases">
        <authorList>
            <person name="Li F."/>
        </authorList>
    </citation>
    <scope>NUCLEOTIDE SEQUENCE [LARGE SCALE GENOMIC DNA]</scope>
    <source>
        <strain evidence="3 4">KIS18-7</strain>
    </source>
</reference>
<dbReference type="EMBL" id="RJSG01000002">
    <property type="protein sequence ID" value="RNL78664.1"/>
    <property type="molecule type" value="Genomic_DNA"/>
</dbReference>
<sequence>MLRFGAIVGAAALSTLAIAPAFAAASGTSQSSAQSLKLSIAGNSVIAQQTTAANDGSSETVTDNSTVPTLADLLPNNVLLGAGVAPQAAVAKPDGTSYACSGIAGTGGGIVTVGDSDCNLNGEPLTIDLAHLDLGNVILGTNSALGSALAPLDVLLTPLGKGVTDLVNALSSGLAGTPLGEIKIGGSLSAIYASCQADPDHATGAAHLVDTQGGSDSTAISITLPGVADPIILLNLPANPGPNTSLFLNTKDVVATLTDALTTELNTAVGGALQPLNLGGVLTQIRTAVVNQLIDNLQPLLTAINDNLLNIVLNKQVVSDGGKKIEVTALTLDVLPAAAQFTGSSLISGEIGKVSCGPNTRIVTPPTVTPTPTDNEKPPTVVDSGVAGQANHTARDVLTATAALMLLAGTAGLIGYRRMLTK</sequence>
<feature type="transmembrane region" description="Helical" evidence="1">
    <location>
        <begin position="397"/>
        <end position="416"/>
    </location>
</feature>